<dbReference type="Pfam" id="PF13827">
    <property type="entry name" value="DUF4189"/>
    <property type="match status" value="1"/>
</dbReference>
<proteinExistence type="predicted"/>
<comment type="caution">
    <text evidence="3">The sequence shown here is derived from an EMBL/GenBank/DDBJ whole genome shotgun (WGS) entry which is preliminary data.</text>
</comment>
<evidence type="ECO:0000313" key="4">
    <source>
        <dbReference type="Proteomes" id="UP001165124"/>
    </source>
</evidence>
<keyword evidence="1" id="KW-1133">Transmembrane helix</keyword>
<evidence type="ECO:0000256" key="1">
    <source>
        <dbReference type="SAM" id="Phobius"/>
    </source>
</evidence>
<feature type="domain" description="DUF4189" evidence="2">
    <location>
        <begin position="104"/>
        <end position="183"/>
    </location>
</feature>
<feature type="transmembrane region" description="Helical" evidence="1">
    <location>
        <begin position="20"/>
        <end position="45"/>
    </location>
</feature>
<keyword evidence="1" id="KW-0472">Membrane</keyword>
<protein>
    <recommendedName>
        <fullName evidence="2">DUF4189 domain-containing protein</fullName>
    </recommendedName>
</protein>
<dbReference type="Proteomes" id="UP001165124">
    <property type="component" value="Unassembled WGS sequence"/>
</dbReference>
<accession>A0A9W6UWR1</accession>
<evidence type="ECO:0000259" key="2">
    <source>
        <dbReference type="Pfam" id="PF13827"/>
    </source>
</evidence>
<dbReference type="AlphaFoldDB" id="A0A9W6UWR1"/>
<gene>
    <name evidence="3" type="ORF">Arub01_47130</name>
</gene>
<dbReference type="InterPro" id="IPR025240">
    <property type="entry name" value="DUF4189"/>
</dbReference>
<organism evidence="3 4">
    <name type="scientific">Actinomadura rubrobrunea</name>
    <dbReference type="NCBI Taxonomy" id="115335"/>
    <lineage>
        <taxon>Bacteria</taxon>
        <taxon>Bacillati</taxon>
        <taxon>Actinomycetota</taxon>
        <taxon>Actinomycetes</taxon>
        <taxon>Streptosporangiales</taxon>
        <taxon>Thermomonosporaceae</taxon>
        <taxon>Actinomadura</taxon>
    </lineage>
</organism>
<keyword evidence="1" id="KW-0812">Transmembrane</keyword>
<keyword evidence="4" id="KW-1185">Reference proteome</keyword>
<name>A0A9W6UWR1_9ACTN</name>
<evidence type="ECO:0000313" key="3">
    <source>
        <dbReference type="EMBL" id="GLW66469.1"/>
    </source>
</evidence>
<sequence>MPPGPPGWRPPGPQPPNTNPAVVIIALLGALVLLIGAGAVVRWWFVAHKSSKQASVTPTIPDLPPPPTYSPPTFNPPTFNPRSFSPPTVPSIPVPTYSPPPMNYGAIAVAPNGAVGRAWDYKSAAAARQRALKACPASGCKVLTTFVNGCGAVAYNPKTNRYWGGSGATRAAAQKDAISNAGGGRTITWVCTTRYSR</sequence>
<dbReference type="EMBL" id="BSRZ01000015">
    <property type="protein sequence ID" value="GLW66469.1"/>
    <property type="molecule type" value="Genomic_DNA"/>
</dbReference>
<reference evidence="3" key="1">
    <citation type="submission" date="2023-02" db="EMBL/GenBank/DDBJ databases">
        <title>Actinomadura rubrobrunea NBRC 14622.</title>
        <authorList>
            <person name="Ichikawa N."/>
            <person name="Sato H."/>
            <person name="Tonouchi N."/>
        </authorList>
    </citation>
    <scope>NUCLEOTIDE SEQUENCE</scope>
    <source>
        <strain evidence="3">NBRC 14622</strain>
    </source>
</reference>